<dbReference type="EMBL" id="CP006721">
    <property type="protein sequence ID" value="AGX41914.1"/>
    <property type="molecule type" value="Genomic_DNA"/>
</dbReference>
<gene>
    <name evidence="2" type="ORF">CLSA_c09020</name>
</gene>
<protein>
    <submittedName>
        <fullName evidence="2">Methionine sulfoxide reductase A</fullName>
    </submittedName>
</protein>
<evidence type="ECO:0000313" key="2">
    <source>
        <dbReference type="EMBL" id="AGX41914.1"/>
    </source>
</evidence>
<sequence>MATRGKSINLFLMDGNASGRMKCTLANWTGIAYKIPRTELDKCKERDDLKQSGVYFLFGTSEQTGDNMVYIGQAGARKNGEGILYRLYEHKRNPDKDYWTESVVFTTSNNSFGPTEISYLENRFCNIANEAKRYIVKNGNDPTPGNITEEKESELEEFIDYAKIIMGTLGHKVFEPLDEVVKMTATIEPDEHKELVLCMKRKSRKSGHIIEASCKQTNEGFVVMAGSHIETIDSESIPSAIKKTRETSKIDANGILQENVLFRSPSYAAAFVIGGHANGLIEWKSADGKTLKEIEESSYTK</sequence>
<dbReference type="RefSeq" id="WP_022744200.1">
    <property type="nucleotide sequence ID" value="NC_022571.1"/>
</dbReference>
<dbReference type="KEGG" id="csb:CLSA_c09020"/>
<dbReference type="AlphaFoldDB" id="U5MMB8"/>
<proteinExistence type="predicted"/>
<dbReference type="HOGENOM" id="CLU_052782_2_0_9"/>
<dbReference type="OrthoDB" id="2656488at2"/>
<reference evidence="2 3" key="1">
    <citation type="journal article" date="2013" name="Genome Announc.">
        <title>Complete Genome Sequence of the Solvent Producer Clostridium saccharobutylicum NCP262 (DSM 13864).</title>
        <authorList>
            <person name="Poehlein A."/>
            <person name="Hartwich K."/>
            <person name="Krabben P."/>
            <person name="Ehrenreich A."/>
            <person name="Liebl W."/>
            <person name="Durre P."/>
            <person name="Gottschalk G."/>
            <person name="Daniel R."/>
        </authorList>
    </citation>
    <scope>NUCLEOTIDE SEQUENCE [LARGE SCALE GENOMIC DNA]</scope>
    <source>
        <strain evidence="2">DSM 13864</strain>
    </source>
</reference>
<dbReference type="InterPro" id="IPR025579">
    <property type="entry name" value="DUF4357"/>
</dbReference>
<name>U5MMB8_CLOSA</name>
<evidence type="ECO:0000259" key="1">
    <source>
        <dbReference type="Pfam" id="PF14267"/>
    </source>
</evidence>
<evidence type="ECO:0000313" key="3">
    <source>
        <dbReference type="Proteomes" id="UP000017118"/>
    </source>
</evidence>
<dbReference type="CDD" id="cd10447">
    <property type="entry name" value="GIY-YIG_unchar_2"/>
    <property type="match status" value="1"/>
</dbReference>
<dbReference type="Proteomes" id="UP000017118">
    <property type="component" value="Chromosome"/>
</dbReference>
<dbReference type="Pfam" id="PF14267">
    <property type="entry name" value="DUF4357"/>
    <property type="match status" value="1"/>
</dbReference>
<dbReference type="PATRIC" id="fig|1345695.10.peg.4286"/>
<dbReference type="eggNOG" id="COG0322">
    <property type="taxonomic scope" value="Bacteria"/>
</dbReference>
<accession>U5MMB8</accession>
<organism evidence="2 3">
    <name type="scientific">Clostridium saccharobutylicum DSM 13864</name>
    <dbReference type="NCBI Taxonomy" id="1345695"/>
    <lineage>
        <taxon>Bacteria</taxon>
        <taxon>Bacillati</taxon>
        <taxon>Bacillota</taxon>
        <taxon>Clostridia</taxon>
        <taxon>Eubacteriales</taxon>
        <taxon>Clostridiaceae</taxon>
        <taxon>Clostridium</taxon>
    </lineage>
</organism>
<dbReference type="GeneID" id="55473434"/>
<feature type="domain" description="DUF4357" evidence="1">
    <location>
        <begin position="252"/>
        <end position="291"/>
    </location>
</feature>
<keyword evidence="3" id="KW-1185">Reference proteome</keyword>